<reference evidence="1 2" key="1">
    <citation type="submission" date="2021-05" db="EMBL/GenBank/DDBJ databases">
        <title>Novel Bacillus species.</title>
        <authorList>
            <person name="Liu G."/>
        </authorList>
    </citation>
    <scope>NUCLEOTIDE SEQUENCE [LARGE SCALE GENOMIC DNA]</scope>
    <source>
        <strain evidence="1 2">FJAT-49732</strain>
    </source>
</reference>
<dbReference type="EMBL" id="JAGYPJ010000001">
    <property type="protein sequence ID" value="MBS4201992.1"/>
    <property type="molecule type" value="Genomic_DNA"/>
</dbReference>
<name>A0A942YMT0_9BACI</name>
<keyword evidence="2" id="KW-1185">Reference proteome</keyword>
<proteinExistence type="predicted"/>
<organism evidence="1 2">
    <name type="scientific">Lederbergia citrisecunda</name>
    <dbReference type="NCBI Taxonomy" id="2833583"/>
    <lineage>
        <taxon>Bacteria</taxon>
        <taxon>Bacillati</taxon>
        <taxon>Bacillota</taxon>
        <taxon>Bacilli</taxon>
        <taxon>Bacillales</taxon>
        <taxon>Bacillaceae</taxon>
        <taxon>Lederbergia</taxon>
    </lineage>
</organism>
<dbReference type="AlphaFoldDB" id="A0A942YMT0"/>
<gene>
    <name evidence="1" type="ORF">KHA93_20505</name>
</gene>
<dbReference type="Proteomes" id="UP000682713">
    <property type="component" value="Unassembled WGS sequence"/>
</dbReference>
<sequence length="64" mass="7370">MGKIANASFYSWVDTTIYENIIYIHDDGENDLVFAQKSGGIDQKWLIKSHTSLHDRRSITIRLS</sequence>
<evidence type="ECO:0000313" key="2">
    <source>
        <dbReference type="Proteomes" id="UP000682713"/>
    </source>
</evidence>
<comment type="caution">
    <text evidence="1">The sequence shown here is derived from an EMBL/GenBank/DDBJ whole genome shotgun (WGS) entry which is preliminary data.</text>
</comment>
<dbReference type="RefSeq" id="WP_213112414.1">
    <property type="nucleotide sequence ID" value="NZ_JAGYPJ010000001.1"/>
</dbReference>
<protein>
    <submittedName>
        <fullName evidence="1">Uncharacterized protein</fullName>
    </submittedName>
</protein>
<accession>A0A942YMT0</accession>
<evidence type="ECO:0000313" key="1">
    <source>
        <dbReference type="EMBL" id="MBS4201992.1"/>
    </source>
</evidence>